<protein>
    <recommendedName>
        <fullName evidence="4">Prolyl 4-hydroxylase alpha subunit Fe(2+) 2OG dioxygenase domain-containing protein</fullName>
    </recommendedName>
</protein>
<proteinExistence type="predicted"/>
<feature type="compositionally biased region" description="Low complexity" evidence="1">
    <location>
        <begin position="947"/>
        <end position="958"/>
    </location>
</feature>
<evidence type="ECO:0000256" key="1">
    <source>
        <dbReference type="SAM" id="MobiDB-lite"/>
    </source>
</evidence>
<sequence length="978" mass="108883">MAATIREPPEAMAVFQDNNHAKDIEVVWDDVREDLHQCLDEIKGTGRFATMRRLDQIVDPQVRLLGIDDTPGHGISIPLGSRDALKLIEAVHQAPFGKGEETIVDTSLRKPGLYMKPNHVHMACGSALSTWELSPDRFSLGEHWQPYVDSIMALACSELGVKGDGIHAELYKMLLYEKGAMFKRHADSEKASGMFGTLVISLPSAHWGGAVVVSHNGQRCLLQTHNHEYLACQEVTSGYRWVLTYNLTQTNFEHFNSTASAEQKLRGILTEWNKINKNRSGEADKIIYQLDHKYTDASIRLQTLKGSDLLKAQRLFSVGNEMGYALYLASLEKQVHGSAESGDHGYHSRYDDEEEGSDGEFRAIEDVLEESLTLTRVVDPDGLVVITDLAIEEEDILQEEPYEDRDPDEHEYEGWTGNAGATSTHWYKDSALVLVPNECIADVFLWQHDSGYGTGGDTKILSVLRHLVKRARGFPDLQGESLQKSLRHLCRVMPDSCSKATYPGARTHKYTDATISEAITVCAGFGLTDVLPGLSSALKDGLSESALQSLSNLKHSMNLKLPEDRTRLKTIFEKVVLGYKTVFKKYEILSFLLGTEALDVQNKDCMPELKAWVTETLATMFSNLDSLTSENGDVIARIATSDTSSSLLKDRIIPNIERQMQGSDPDKTGFMIAFLAKLFERSESLTENLLSIYTPLVKIVVTNFSLRKPQPLQPRPTSTYGAYGAYGVSRIQQDTRKPALDGQVLANVLGHVMDSQLNEYGQLLVARVKAETATIDPEDCEHTILPFLKGIIMRLIDGKDEIAMYEDLFQTCLSQYIFRPVDRVKQIRVSKQRRHHLYSQLDAYTDCIHITERGYIETMVVTKQGKSFEEKLRTWTNKAKSALAALRSLEDQEGTSSSLSQLRKLLGDKYVEIMALRTERIMTAAQQQPTQSTQAVVALSSASNAATAGASTSTATQSDVPQVAGRKRKAVVIDLTDD</sequence>
<keyword evidence="3" id="KW-1185">Reference proteome</keyword>
<accession>A0A9P8FQ08</accession>
<evidence type="ECO:0000313" key="2">
    <source>
        <dbReference type="EMBL" id="KAG9977688.1"/>
    </source>
</evidence>
<feature type="region of interest" description="Disordered" evidence="1">
    <location>
        <begin position="338"/>
        <end position="358"/>
    </location>
</feature>
<feature type="compositionally biased region" description="Basic and acidic residues" evidence="1">
    <location>
        <begin position="341"/>
        <end position="350"/>
    </location>
</feature>
<name>A0A9P8FQ08_AURME</name>
<gene>
    <name evidence="2" type="ORF">KCU98_g9897</name>
</gene>
<reference evidence="2" key="1">
    <citation type="journal article" date="2021" name="J Fungi (Basel)">
        <title>Virulence traits and population genomics of the black yeast Aureobasidium melanogenum.</title>
        <authorList>
            <person name="Cernosa A."/>
            <person name="Sun X."/>
            <person name="Gostincar C."/>
            <person name="Fang C."/>
            <person name="Gunde-Cimerman N."/>
            <person name="Song Z."/>
        </authorList>
    </citation>
    <scope>NUCLEOTIDE SEQUENCE</scope>
    <source>
        <strain evidence="2">EXF-9298</strain>
    </source>
</reference>
<dbReference type="PANTHER" id="PTHR33099">
    <property type="entry name" value="FE2OG DIOXYGENASE DOMAIN-CONTAINING PROTEIN"/>
    <property type="match status" value="1"/>
</dbReference>
<feature type="non-terminal residue" evidence="2">
    <location>
        <position position="1"/>
    </location>
</feature>
<reference evidence="2" key="2">
    <citation type="submission" date="2021-08" db="EMBL/GenBank/DDBJ databases">
        <authorList>
            <person name="Gostincar C."/>
            <person name="Sun X."/>
            <person name="Song Z."/>
            <person name="Gunde-Cimerman N."/>
        </authorList>
    </citation>
    <scope>NUCLEOTIDE SEQUENCE</scope>
    <source>
        <strain evidence="2">EXF-9298</strain>
    </source>
</reference>
<dbReference type="Gene3D" id="2.60.120.620">
    <property type="entry name" value="q2cbj1_9rhob like domain"/>
    <property type="match status" value="1"/>
</dbReference>
<dbReference type="EMBL" id="JAHFXS010001409">
    <property type="protein sequence ID" value="KAG9977688.1"/>
    <property type="molecule type" value="Genomic_DNA"/>
</dbReference>
<feature type="region of interest" description="Disordered" evidence="1">
    <location>
        <begin position="947"/>
        <end position="966"/>
    </location>
</feature>
<evidence type="ECO:0000313" key="3">
    <source>
        <dbReference type="Proteomes" id="UP000729357"/>
    </source>
</evidence>
<organism evidence="2 3">
    <name type="scientific">Aureobasidium melanogenum</name>
    <name type="common">Aureobasidium pullulans var. melanogenum</name>
    <dbReference type="NCBI Taxonomy" id="46634"/>
    <lineage>
        <taxon>Eukaryota</taxon>
        <taxon>Fungi</taxon>
        <taxon>Dikarya</taxon>
        <taxon>Ascomycota</taxon>
        <taxon>Pezizomycotina</taxon>
        <taxon>Dothideomycetes</taxon>
        <taxon>Dothideomycetidae</taxon>
        <taxon>Dothideales</taxon>
        <taxon>Saccotheciaceae</taxon>
        <taxon>Aureobasidium</taxon>
    </lineage>
</organism>
<dbReference type="AlphaFoldDB" id="A0A9P8FQ08"/>
<comment type="caution">
    <text evidence="2">The sequence shown here is derived from an EMBL/GenBank/DDBJ whole genome shotgun (WGS) entry which is preliminary data.</text>
</comment>
<dbReference type="Proteomes" id="UP000729357">
    <property type="component" value="Unassembled WGS sequence"/>
</dbReference>
<evidence type="ECO:0008006" key="4">
    <source>
        <dbReference type="Google" id="ProtNLM"/>
    </source>
</evidence>
<dbReference type="PANTHER" id="PTHR33099:SF7">
    <property type="entry name" value="MYND-TYPE DOMAIN-CONTAINING PROTEIN"/>
    <property type="match status" value="1"/>
</dbReference>